<name>A0A9C9JZI2_UNCW3</name>
<reference evidence="1" key="1">
    <citation type="journal article" date="2020" name="mSystems">
        <title>Genome- and Community-Level Interaction Insights into Carbon Utilization and Element Cycling Functions of Hydrothermarchaeota in Hydrothermal Sediment.</title>
        <authorList>
            <person name="Zhou Z."/>
            <person name="Liu Y."/>
            <person name="Xu W."/>
            <person name="Pan J."/>
            <person name="Luo Z.H."/>
            <person name="Li M."/>
        </authorList>
    </citation>
    <scope>NUCLEOTIDE SEQUENCE</scope>
    <source>
        <strain evidence="1">HyVt-388</strain>
    </source>
</reference>
<accession>A0A9C9JZI2</accession>
<protein>
    <submittedName>
        <fullName evidence="1">Uncharacterized protein</fullName>
    </submittedName>
</protein>
<sequence>MSLSGIFKSLAATTIVLLFITGCSKPPYNPELADYLKAERELRKRVKDARCLEDSIKVLQQKYELNLEEEISRLNNNPELWVELLTELKIEE</sequence>
<dbReference type="EMBL" id="DRIG01000035">
    <property type="protein sequence ID" value="HEC78132.1"/>
    <property type="molecule type" value="Genomic_DNA"/>
</dbReference>
<proteinExistence type="predicted"/>
<comment type="caution">
    <text evidence="1">The sequence shown here is derived from an EMBL/GenBank/DDBJ whole genome shotgun (WGS) entry which is preliminary data.</text>
</comment>
<evidence type="ECO:0000313" key="1">
    <source>
        <dbReference type="EMBL" id="HEC78132.1"/>
    </source>
</evidence>
<evidence type="ECO:0000313" key="2">
    <source>
        <dbReference type="Proteomes" id="UP000885826"/>
    </source>
</evidence>
<gene>
    <name evidence="1" type="ORF">ENI34_03195</name>
</gene>
<dbReference type="AlphaFoldDB" id="A0A9C9JZI2"/>
<organism evidence="1 2">
    <name type="scientific">candidate division WOR-3 bacterium</name>
    <dbReference type="NCBI Taxonomy" id="2052148"/>
    <lineage>
        <taxon>Bacteria</taxon>
        <taxon>Bacteria division WOR-3</taxon>
    </lineage>
</organism>
<dbReference type="Proteomes" id="UP000885826">
    <property type="component" value="Unassembled WGS sequence"/>
</dbReference>